<dbReference type="InterPro" id="IPR001810">
    <property type="entry name" value="F-box_dom"/>
</dbReference>
<accession>A0A9P7FP83</accession>
<feature type="compositionally biased region" description="Low complexity" evidence="1">
    <location>
        <begin position="470"/>
        <end position="502"/>
    </location>
</feature>
<feature type="non-terminal residue" evidence="3">
    <location>
        <position position="526"/>
    </location>
</feature>
<evidence type="ECO:0000313" key="4">
    <source>
        <dbReference type="Proteomes" id="UP000717328"/>
    </source>
</evidence>
<reference evidence="3" key="1">
    <citation type="submission" date="2021-02" db="EMBL/GenBank/DDBJ databases">
        <authorList>
            <person name="Nieuwenhuis M."/>
            <person name="Van De Peppel L.J.J."/>
        </authorList>
    </citation>
    <scope>NUCLEOTIDE SEQUENCE</scope>
    <source>
        <strain evidence="3">D49</strain>
    </source>
</reference>
<dbReference type="AlphaFoldDB" id="A0A9P7FP83"/>
<dbReference type="Proteomes" id="UP000717328">
    <property type="component" value="Unassembled WGS sequence"/>
</dbReference>
<reference evidence="3" key="2">
    <citation type="submission" date="2021-10" db="EMBL/GenBank/DDBJ databases">
        <title>Phylogenomics reveals ancestral predisposition of the termite-cultivated fungus Termitomyces towards a domesticated lifestyle.</title>
        <authorList>
            <person name="Auxier B."/>
            <person name="Grum-Grzhimaylo A."/>
            <person name="Cardenas M.E."/>
            <person name="Lodge J.D."/>
            <person name="Laessoe T."/>
            <person name="Pedersen O."/>
            <person name="Smith M.E."/>
            <person name="Kuyper T.W."/>
            <person name="Franco-Molano E.A."/>
            <person name="Baroni T.J."/>
            <person name="Aanen D.K."/>
        </authorList>
    </citation>
    <scope>NUCLEOTIDE SEQUENCE</scope>
    <source>
        <strain evidence="3">D49</strain>
    </source>
</reference>
<dbReference type="EMBL" id="JABCKI010006547">
    <property type="protein sequence ID" value="KAG5634221.1"/>
    <property type="molecule type" value="Genomic_DNA"/>
</dbReference>
<evidence type="ECO:0000313" key="3">
    <source>
        <dbReference type="EMBL" id="KAG5634221.1"/>
    </source>
</evidence>
<dbReference type="PROSITE" id="PS50181">
    <property type="entry name" value="FBOX"/>
    <property type="match status" value="1"/>
</dbReference>
<feature type="domain" description="F-box" evidence="2">
    <location>
        <begin position="4"/>
        <end position="54"/>
    </location>
</feature>
<comment type="caution">
    <text evidence="3">The sequence shown here is derived from an EMBL/GenBank/DDBJ whole genome shotgun (WGS) entry which is preliminary data.</text>
</comment>
<feature type="region of interest" description="Disordered" evidence="1">
    <location>
        <begin position="416"/>
        <end position="444"/>
    </location>
</feature>
<dbReference type="InterPro" id="IPR036047">
    <property type="entry name" value="F-box-like_dom_sf"/>
</dbReference>
<name>A0A9P7FP83_9AGAR</name>
<sequence>MSRAVHFLYLPVELLCHILDFLDTVDLLRCTLISGQLSKQLRKLILESSRLQYTIELEKHRMVSLLLPSAAPSYVSRLKILRERERAWKTLSWAGHYNLKLPPTGSVYEFVGGLYGNGKEDDRRVTASISFLELPSGVSVDPKDSLKMWTHSMADVTIIDFTMDPSQDLLVLIAVAKPDSGYVYELHLRSLSTNEPHPKAPLSILPCLLKASQSQNASEHIAAVRVQVSGDLVALLVKEVHDSIGAHLEIWDWINNPQVSCKMARVSGIDDFTFLSKDAFLVVRPTGNFEVYSFPNPILEGVAPICHASYAFPPLSDGYMYWYITMSSNPAPGYIPRPPPGADTAGKQIYYPKPDERIHACCLYIFNPAIDDQENRVHCFVFFVNIHTLLHPPAEWLQKARVRQAAALRSMRPIVTPVPADNPPATAQHPLPVEGPPNSSGTPAFALPPTTYIFPGLYLTVSPSAPLTMPPTSSTSFNPTTPNDTTSNPTPQIYIQPTTPARPGAPPGTPAPVQISWSIWGPQSTR</sequence>
<proteinExistence type="predicted"/>
<feature type="region of interest" description="Disordered" evidence="1">
    <location>
        <begin position="468"/>
        <end position="526"/>
    </location>
</feature>
<evidence type="ECO:0000259" key="2">
    <source>
        <dbReference type="PROSITE" id="PS50181"/>
    </source>
</evidence>
<gene>
    <name evidence="3" type="ORF">H0H81_002829</name>
</gene>
<dbReference type="CDD" id="cd09917">
    <property type="entry name" value="F-box_SF"/>
    <property type="match status" value="1"/>
</dbReference>
<keyword evidence="4" id="KW-1185">Reference proteome</keyword>
<dbReference type="OrthoDB" id="3256413at2759"/>
<protein>
    <recommendedName>
        <fullName evidence="2">F-box domain-containing protein</fullName>
    </recommendedName>
</protein>
<dbReference type="Gene3D" id="1.20.1280.50">
    <property type="match status" value="1"/>
</dbReference>
<feature type="compositionally biased region" description="Polar residues" evidence="1">
    <location>
        <begin position="515"/>
        <end position="526"/>
    </location>
</feature>
<dbReference type="Pfam" id="PF12937">
    <property type="entry name" value="F-box-like"/>
    <property type="match status" value="1"/>
</dbReference>
<evidence type="ECO:0000256" key="1">
    <source>
        <dbReference type="SAM" id="MobiDB-lite"/>
    </source>
</evidence>
<dbReference type="SUPFAM" id="SSF81383">
    <property type="entry name" value="F-box domain"/>
    <property type="match status" value="1"/>
</dbReference>
<organism evidence="3 4">
    <name type="scientific">Sphagnurus paluster</name>
    <dbReference type="NCBI Taxonomy" id="117069"/>
    <lineage>
        <taxon>Eukaryota</taxon>
        <taxon>Fungi</taxon>
        <taxon>Dikarya</taxon>
        <taxon>Basidiomycota</taxon>
        <taxon>Agaricomycotina</taxon>
        <taxon>Agaricomycetes</taxon>
        <taxon>Agaricomycetidae</taxon>
        <taxon>Agaricales</taxon>
        <taxon>Tricholomatineae</taxon>
        <taxon>Lyophyllaceae</taxon>
        <taxon>Sphagnurus</taxon>
    </lineage>
</organism>